<dbReference type="InterPro" id="IPR041505">
    <property type="entry name" value="Dis3_CSD2"/>
</dbReference>
<accession>A0A8H7UHC2</accession>
<evidence type="ECO:0000256" key="4">
    <source>
        <dbReference type="ARBA" id="ARBA00005785"/>
    </source>
</evidence>
<comment type="cofactor">
    <cofactor evidence="1">
        <name>Mg(2+)</name>
        <dbReference type="ChEBI" id="CHEBI:18420"/>
    </cofactor>
</comment>
<dbReference type="AlphaFoldDB" id="A0A8H7UHC2"/>
<evidence type="ECO:0000256" key="5">
    <source>
        <dbReference type="ARBA" id="ARBA00016366"/>
    </source>
</evidence>
<evidence type="ECO:0000313" key="20">
    <source>
        <dbReference type="Proteomes" id="UP000654370"/>
    </source>
</evidence>
<evidence type="ECO:0000256" key="13">
    <source>
        <dbReference type="ARBA" id="ARBA00022884"/>
    </source>
</evidence>
<keyword evidence="14" id="KW-0539">Nucleus</keyword>
<evidence type="ECO:0000256" key="12">
    <source>
        <dbReference type="ARBA" id="ARBA00022842"/>
    </source>
</evidence>
<dbReference type="PROSITE" id="PS01175">
    <property type="entry name" value="RIBONUCLEASE_II"/>
    <property type="match status" value="1"/>
</dbReference>
<dbReference type="GO" id="GO:0016075">
    <property type="term" value="P:rRNA catabolic process"/>
    <property type="evidence" value="ECO:0007669"/>
    <property type="project" value="TreeGrafter"/>
</dbReference>
<dbReference type="Pfam" id="PF17849">
    <property type="entry name" value="OB_Dis3"/>
    <property type="match status" value="1"/>
</dbReference>
<protein>
    <recommendedName>
        <fullName evidence="5">DIS3-like exonuclease 1</fullName>
    </recommendedName>
    <alternativeName>
        <fullName evidence="15">Ribosomal RNA-processing protein 44</fullName>
    </alternativeName>
</protein>
<evidence type="ECO:0000259" key="18">
    <source>
        <dbReference type="SMART" id="SM00955"/>
    </source>
</evidence>
<keyword evidence="6" id="KW-0963">Cytoplasm</keyword>
<keyword evidence="12" id="KW-0460">Magnesium</keyword>
<dbReference type="InterPro" id="IPR012340">
    <property type="entry name" value="NA-bd_OB-fold"/>
</dbReference>
<gene>
    <name evidence="19" type="ORF">INT43_003674</name>
</gene>
<proteinExistence type="inferred from homology"/>
<keyword evidence="9" id="KW-0378">Hydrolase</keyword>
<keyword evidence="20" id="KW-1185">Reference proteome</keyword>
<comment type="caution">
    <text evidence="19">The sequence shown here is derived from an EMBL/GenBank/DDBJ whole genome shotgun (WGS) entry which is preliminary data.</text>
</comment>
<dbReference type="GO" id="GO:0006364">
    <property type="term" value="P:rRNA processing"/>
    <property type="evidence" value="ECO:0007669"/>
    <property type="project" value="UniProtKB-KW"/>
</dbReference>
<dbReference type="GO" id="GO:0000175">
    <property type="term" value="F:3'-5'-RNA exonuclease activity"/>
    <property type="evidence" value="ECO:0007669"/>
    <property type="project" value="TreeGrafter"/>
</dbReference>
<dbReference type="FunFam" id="2.40.50.700:FF:000001">
    <property type="entry name" value="Exosome complex exonuclease exoribonuclease (Rrp44)"/>
    <property type="match status" value="1"/>
</dbReference>
<evidence type="ECO:0000256" key="9">
    <source>
        <dbReference type="ARBA" id="ARBA00022801"/>
    </source>
</evidence>
<dbReference type="GO" id="GO:0000956">
    <property type="term" value="P:nuclear-transcribed mRNA catabolic process"/>
    <property type="evidence" value="ECO:0007669"/>
    <property type="project" value="UniProtKB-ARBA"/>
</dbReference>
<dbReference type="CDD" id="cd09862">
    <property type="entry name" value="PIN_Rrp44-like"/>
    <property type="match status" value="1"/>
</dbReference>
<organism evidence="19 20">
    <name type="scientific">Mortierella isabellina</name>
    <name type="common">Filamentous fungus</name>
    <name type="synonym">Umbelopsis isabellina</name>
    <dbReference type="NCBI Taxonomy" id="91625"/>
    <lineage>
        <taxon>Eukaryota</taxon>
        <taxon>Fungi</taxon>
        <taxon>Fungi incertae sedis</taxon>
        <taxon>Mucoromycota</taxon>
        <taxon>Mucoromycotina</taxon>
        <taxon>Umbelopsidomycetes</taxon>
        <taxon>Umbelopsidales</taxon>
        <taxon>Umbelopsidaceae</taxon>
        <taxon>Umbelopsis</taxon>
    </lineage>
</organism>
<evidence type="ECO:0000256" key="11">
    <source>
        <dbReference type="ARBA" id="ARBA00022839"/>
    </source>
</evidence>
<comment type="subcellular location">
    <subcellularLocation>
        <location evidence="3">Cytoplasm</location>
    </subcellularLocation>
    <subcellularLocation>
        <location evidence="2">Nucleus</location>
    </subcellularLocation>
</comment>
<evidence type="ECO:0000256" key="8">
    <source>
        <dbReference type="ARBA" id="ARBA00022722"/>
    </source>
</evidence>
<dbReference type="Gene3D" id="2.40.50.690">
    <property type="match status" value="1"/>
</dbReference>
<comment type="similarity">
    <text evidence="4 16">Belongs to the RNR ribonuclease family.</text>
</comment>
<keyword evidence="8" id="KW-0540">Nuclease</keyword>
<evidence type="ECO:0000256" key="16">
    <source>
        <dbReference type="RuleBase" id="RU003901"/>
    </source>
</evidence>
<dbReference type="Gene3D" id="3.40.50.1010">
    <property type="entry name" value="5'-nuclease"/>
    <property type="match status" value="1"/>
</dbReference>
<dbReference type="OrthoDB" id="372421at2759"/>
<dbReference type="GO" id="GO:0000176">
    <property type="term" value="C:nuclear exosome (RNase complex)"/>
    <property type="evidence" value="ECO:0007669"/>
    <property type="project" value="UniProtKB-ARBA"/>
</dbReference>
<keyword evidence="11" id="KW-0269">Exonuclease</keyword>
<dbReference type="GO" id="GO:0019899">
    <property type="term" value="F:enzyme binding"/>
    <property type="evidence" value="ECO:0007669"/>
    <property type="project" value="UniProtKB-ARBA"/>
</dbReference>
<evidence type="ECO:0000256" key="17">
    <source>
        <dbReference type="SAM" id="MobiDB-lite"/>
    </source>
</evidence>
<sequence>MQRRGHEFYRKSHSNSIVKLVRERYIRDDIPCQSEACMRNPTCHEMSSLLQPAMLSAEATHYVIPDISVSIRYLEILEQEELTNIIIPQTVMLSLQQHDKTRTYKRLRKIASDPRRSSIVFYNEIFAETLVSRLPGESSVQREERALLKLGEWYHQHTGKRIIVLSEQFSAATASGVDVYNVEQYLKEFWPHHTTLQNLREVLKEAELEEDLETIKLFSSTDRNKSRPVAGYTEYKSPEELEAGIKSQRYVAGVLKVNQSNRDQASIMTKMKDMSEIMIIGNDNRNRSVHGDMVIVEPFPDSNRANPSFDISYDGTNDDEEEFEVSVAAKASGGRPVGRVVGVLQRNWRTYVATLQEDAAETGGKIHLAVPLDNIIPKIRIRHHDVNLIRDQRIVVRIDSWPASSQYPNGHFVKSLGPIHQLDTEISAILVEHGIPESQASRGFAEACLREMPVDSPEQPWQPSTEEVSSRRDLRNLDIFSIDPPNCQDIDDALSITEVANGRLELGVHIADVSFFVKENSHTDLEARARGTTVYLADRRFDMLPTVLSERVCSLRHHVDRYAVSVIWTLDKNYKVVDSWFGRSVIRSACEMEYEQAQELLNGADKVQGLDNKLAKRLKKSIVKLVDVLRVVRERRLGKGALELESSEVKFQIASEHNITDIIPKKELEIHEIVAEAMIMANGAVAERILKGFKDSSLLRHHPPPTQARFKALEEAAMSKGFAIDYSTNKTLAQSLEHIANQSSDDPVLVSLLKTMATMAMNEAGYISSGNMAEEDYYHYGLALQYYTHFTSPIRRYADVIVHRQLLNCVETAPEKSLLPSSLLNSNTKVVELCSNLNLKTRESKLAQRDSAELFQSLYVLQQLKKGPLVMNGIISDIRANGFFVYVPRLVLKGPVYLRDKSGASLVPLSLINGQTENENNYISNCTLDSNNQTRIIVQAAELPHPITFQLFDHVQVSLKLHTSHAHRHKVHMTLVGLDHREASNVKLSTKALTEQIISGESQDRASASEDLPKVSKKFKQTKQNDSVYAILENFRQMSLIEEKSE</sequence>
<dbReference type="GO" id="GO:0003723">
    <property type="term" value="F:RNA binding"/>
    <property type="evidence" value="ECO:0007669"/>
    <property type="project" value="UniProtKB-KW"/>
</dbReference>
<feature type="region of interest" description="Disordered" evidence="17">
    <location>
        <begin position="999"/>
        <end position="1018"/>
    </location>
</feature>
<dbReference type="GO" id="GO:0000177">
    <property type="term" value="C:cytoplasmic exosome (RNase complex)"/>
    <property type="evidence" value="ECO:0007669"/>
    <property type="project" value="TreeGrafter"/>
</dbReference>
<dbReference type="SMART" id="SM00955">
    <property type="entry name" value="RNB"/>
    <property type="match status" value="1"/>
</dbReference>
<dbReference type="Gene3D" id="2.40.50.140">
    <property type="entry name" value="Nucleic acid-binding proteins"/>
    <property type="match status" value="1"/>
</dbReference>
<dbReference type="PANTHER" id="PTHR23355">
    <property type="entry name" value="RIBONUCLEASE"/>
    <property type="match status" value="1"/>
</dbReference>
<name>A0A8H7UHC2_MORIS</name>
<dbReference type="Proteomes" id="UP000654370">
    <property type="component" value="Unassembled WGS sequence"/>
</dbReference>
<evidence type="ECO:0000256" key="7">
    <source>
        <dbReference type="ARBA" id="ARBA00022552"/>
    </source>
</evidence>
<evidence type="ECO:0000256" key="15">
    <source>
        <dbReference type="ARBA" id="ARBA00077930"/>
    </source>
</evidence>
<evidence type="ECO:0000313" key="19">
    <source>
        <dbReference type="EMBL" id="KAG2179888.1"/>
    </source>
</evidence>
<dbReference type="Pfam" id="PF00773">
    <property type="entry name" value="RNB"/>
    <property type="match status" value="1"/>
</dbReference>
<reference evidence="19" key="1">
    <citation type="submission" date="2020-12" db="EMBL/GenBank/DDBJ databases">
        <title>Metabolic potential, ecology and presence of endohyphal bacteria is reflected in genomic diversity of Mucoromycotina.</title>
        <authorList>
            <person name="Muszewska A."/>
            <person name="Okrasinska A."/>
            <person name="Steczkiewicz K."/>
            <person name="Drgas O."/>
            <person name="Orlowska M."/>
            <person name="Perlinska-Lenart U."/>
            <person name="Aleksandrzak-Piekarczyk T."/>
            <person name="Szatraj K."/>
            <person name="Zielenkiewicz U."/>
            <person name="Pilsyk S."/>
            <person name="Malc E."/>
            <person name="Mieczkowski P."/>
            <person name="Kruszewska J.S."/>
            <person name="Biernat P."/>
            <person name="Pawlowska J."/>
        </authorList>
    </citation>
    <scope>NUCLEOTIDE SEQUENCE</scope>
    <source>
        <strain evidence="19">WA0000067209</strain>
    </source>
</reference>
<dbReference type="InterPro" id="IPR022966">
    <property type="entry name" value="RNase_II/R_CS"/>
</dbReference>
<feature type="compositionally biased region" description="Basic and acidic residues" evidence="17">
    <location>
        <begin position="1002"/>
        <end position="1014"/>
    </location>
</feature>
<evidence type="ECO:0000256" key="1">
    <source>
        <dbReference type="ARBA" id="ARBA00001946"/>
    </source>
</evidence>
<keyword evidence="13" id="KW-0694">RNA-binding</keyword>
<evidence type="ECO:0000256" key="6">
    <source>
        <dbReference type="ARBA" id="ARBA00022490"/>
    </source>
</evidence>
<keyword evidence="10" id="KW-0271">Exosome</keyword>
<dbReference type="EMBL" id="JAEPQZ010000006">
    <property type="protein sequence ID" value="KAG2179888.1"/>
    <property type="molecule type" value="Genomic_DNA"/>
</dbReference>
<dbReference type="Gene3D" id="2.40.50.700">
    <property type="match status" value="1"/>
</dbReference>
<dbReference type="FunFam" id="3.40.50.1010:FF:000021">
    <property type="entry name" value="DIS3-like exonuclease 1 isoform X1"/>
    <property type="match status" value="1"/>
</dbReference>
<evidence type="ECO:0000256" key="2">
    <source>
        <dbReference type="ARBA" id="ARBA00004123"/>
    </source>
</evidence>
<feature type="domain" description="RNB" evidence="18">
    <location>
        <begin position="471"/>
        <end position="812"/>
    </location>
</feature>
<dbReference type="PANTHER" id="PTHR23355:SF30">
    <property type="entry name" value="DIS3-LIKE EXONUCLEASE 1"/>
    <property type="match status" value="1"/>
</dbReference>
<keyword evidence="7" id="KW-0698">rRNA processing</keyword>
<dbReference type="SUPFAM" id="SSF50249">
    <property type="entry name" value="Nucleic acid-binding proteins"/>
    <property type="match status" value="3"/>
</dbReference>
<dbReference type="InterPro" id="IPR050180">
    <property type="entry name" value="RNR_Ribonuclease"/>
</dbReference>
<evidence type="ECO:0000256" key="14">
    <source>
        <dbReference type="ARBA" id="ARBA00023242"/>
    </source>
</evidence>
<evidence type="ECO:0000256" key="3">
    <source>
        <dbReference type="ARBA" id="ARBA00004496"/>
    </source>
</evidence>
<dbReference type="InterPro" id="IPR001900">
    <property type="entry name" value="RNase_II/R"/>
</dbReference>
<evidence type="ECO:0000256" key="10">
    <source>
        <dbReference type="ARBA" id="ARBA00022835"/>
    </source>
</evidence>